<dbReference type="Proteomes" id="UP001597601">
    <property type="component" value="Unassembled WGS sequence"/>
</dbReference>
<dbReference type="RefSeq" id="WP_377127723.1">
    <property type="nucleotide sequence ID" value="NZ_JBHUON010000013.1"/>
</dbReference>
<name>A0ABW5XRM0_9SPHI</name>
<dbReference type="EMBL" id="JBHUON010000013">
    <property type="protein sequence ID" value="MFD2865426.1"/>
    <property type="molecule type" value="Genomic_DNA"/>
</dbReference>
<protein>
    <submittedName>
        <fullName evidence="1">Uncharacterized protein</fullName>
    </submittedName>
</protein>
<sequence length="106" mass="12171">MPRKLTAVIFMLIFAAKMSISLVPLISILDKNTARAVIMQLEQENKGEKEDPDKDAFKEKKSFDELLTSIFHFDPFQLETTYLHNQEHALLVHLYHPVVPTPPPNV</sequence>
<keyword evidence="2" id="KW-1185">Reference proteome</keyword>
<organism evidence="1 2">
    <name type="scientific">Mucilaginibacter antarcticus</name>
    <dbReference type="NCBI Taxonomy" id="1855725"/>
    <lineage>
        <taxon>Bacteria</taxon>
        <taxon>Pseudomonadati</taxon>
        <taxon>Bacteroidota</taxon>
        <taxon>Sphingobacteriia</taxon>
        <taxon>Sphingobacteriales</taxon>
        <taxon>Sphingobacteriaceae</taxon>
        <taxon>Mucilaginibacter</taxon>
    </lineage>
</organism>
<evidence type="ECO:0000313" key="2">
    <source>
        <dbReference type="Proteomes" id="UP001597601"/>
    </source>
</evidence>
<reference evidence="2" key="1">
    <citation type="journal article" date="2019" name="Int. J. Syst. Evol. Microbiol.">
        <title>The Global Catalogue of Microorganisms (GCM) 10K type strain sequencing project: providing services to taxonomists for standard genome sequencing and annotation.</title>
        <authorList>
            <consortium name="The Broad Institute Genomics Platform"/>
            <consortium name="The Broad Institute Genome Sequencing Center for Infectious Disease"/>
            <person name="Wu L."/>
            <person name="Ma J."/>
        </authorList>
    </citation>
    <scope>NUCLEOTIDE SEQUENCE [LARGE SCALE GENOMIC DNA]</scope>
    <source>
        <strain evidence="2">KCTC 52232</strain>
    </source>
</reference>
<accession>A0ABW5XRM0</accession>
<gene>
    <name evidence="1" type="ORF">ACFSYC_12065</name>
</gene>
<proteinExistence type="predicted"/>
<evidence type="ECO:0000313" key="1">
    <source>
        <dbReference type="EMBL" id="MFD2865426.1"/>
    </source>
</evidence>
<comment type="caution">
    <text evidence="1">The sequence shown here is derived from an EMBL/GenBank/DDBJ whole genome shotgun (WGS) entry which is preliminary data.</text>
</comment>